<keyword evidence="1" id="KW-0472">Membrane</keyword>
<evidence type="ECO:0000313" key="3">
    <source>
        <dbReference type="Proteomes" id="UP001497516"/>
    </source>
</evidence>
<gene>
    <name evidence="2" type="ORF">LTRI10_LOCUS12906</name>
</gene>
<reference evidence="2 3" key="1">
    <citation type="submission" date="2024-04" db="EMBL/GenBank/DDBJ databases">
        <authorList>
            <person name="Fracassetti M."/>
        </authorList>
    </citation>
    <scope>NUCLEOTIDE SEQUENCE [LARGE SCALE GENOMIC DNA]</scope>
</reference>
<evidence type="ECO:0000256" key="1">
    <source>
        <dbReference type="SAM" id="Phobius"/>
    </source>
</evidence>
<organism evidence="2 3">
    <name type="scientific">Linum trigynum</name>
    <dbReference type="NCBI Taxonomy" id="586398"/>
    <lineage>
        <taxon>Eukaryota</taxon>
        <taxon>Viridiplantae</taxon>
        <taxon>Streptophyta</taxon>
        <taxon>Embryophyta</taxon>
        <taxon>Tracheophyta</taxon>
        <taxon>Spermatophyta</taxon>
        <taxon>Magnoliopsida</taxon>
        <taxon>eudicotyledons</taxon>
        <taxon>Gunneridae</taxon>
        <taxon>Pentapetalae</taxon>
        <taxon>rosids</taxon>
        <taxon>fabids</taxon>
        <taxon>Malpighiales</taxon>
        <taxon>Linaceae</taxon>
        <taxon>Linum</taxon>
    </lineage>
</organism>
<dbReference type="Proteomes" id="UP001497516">
    <property type="component" value="Chromosome 2"/>
</dbReference>
<proteinExistence type="predicted"/>
<name>A0AAV2DBZ2_9ROSI</name>
<evidence type="ECO:0000313" key="2">
    <source>
        <dbReference type="EMBL" id="CAL1370807.1"/>
    </source>
</evidence>
<keyword evidence="3" id="KW-1185">Reference proteome</keyword>
<accession>A0AAV2DBZ2</accession>
<keyword evidence="1" id="KW-1133">Transmembrane helix</keyword>
<protein>
    <submittedName>
        <fullName evidence="2">Uncharacterized protein</fullName>
    </submittedName>
</protein>
<feature type="transmembrane region" description="Helical" evidence="1">
    <location>
        <begin position="50"/>
        <end position="70"/>
    </location>
</feature>
<dbReference type="EMBL" id="OZ034815">
    <property type="protein sequence ID" value="CAL1370807.1"/>
    <property type="molecule type" value="Genomic_DNA"/>
</dbReference>
<sequence length="101" mass="11425">MFSSLCMINAIFKECGIIMVAFLLLPSHVPMFVLLFTSCLATPYLASNIVYGWVLIFLACILLGASFGGVRDQREGGTSIYREWKLSNRWSHPLYVKDEEI</sequence>
<dbReference type="AlphaFoldDB" id="A0AAV2DBZ2"/>
<feature type="transmembrane region" description="Helical" evidence="1">
    <location>
        <begin position="20"/>
        <end position="44"/>
    </location>
</feature>
<keyword evidence="1" id="KW-0812">Transmembrane</keyword>